<dbReference type="Gene3D" id="3.40.470.10">
    <property type="entry name" value="Uracil-DNA glycosylase-like domain"/>
    <property type="match status" value="1"/>
</dbReference>
<dbReference type="Proteomes" id="UP000468901">
    <property type="component" value="Unassembled WGS sequence"/>
</dbReference>
<comment type="similarity">
    <text evidence="8">Belongs to the uracil-DNA glycosylase (UDG) superfamily. Type 5 (UDGb) family.</text>
</comment>
<evidence type="ECO:0000256" key="6">
    <source>
        <dbReference type="ARBA" id="ARBA00023014"/>
    </source>
</evidence>
<sequence>MNALESGMSDIEAAAPEAPRDCQLCPRLVAYRRENQAAHPDWYNGPVPSFGDEKARLLIVGLAPGVQGANRTGRPFTGDYAGDLLYSTLIEFGFAKGEFKARPDDGLTLHDAMISNAVRCVPPQNKPTPLEAKTCLRFFSARLAALPKLAAILALGRIAHDSVLTAHEAKRSRFPFAHQASHDIGNGLRLFDSYHCSRYNTNTRRLTPEMFHAVFRDIRAYLDQR</sequence>
<keyword evidence="3" id="KW-0227">DNA damage</keyword>
<keyword evidence="12" id="KW-1185">Reference proteome</keyword>
<comment type="caution">
    <text evidence="11">The sequence shown here is derived from an EMBL/GenBank/DDBJ whole genome shotgun (WGS) entry which is preliminary data.</text>
</comment>
<keyword evidence="6" id="KW-0411">Iron-sulfur</keyword>
<reference evidence="11 12" key="1">
    <citation type="submission" date="2019-09" db="EMBL/GenBank/DDBJ databases">
        <title>Parvibaculum sedimenti sp. nov., isolated from sediment.</title>
        <authorList>
            <person name="Wang Y."/>
        </authorList>
    </citation>
    <scope>NUCLEOTIDE SEQUENCE [LARGE SCALE GENOMIC DNA]</scope>
    <source>
        <strain evidence="11 12">HXT-9</strain>
    </source>
</reference>
<evidence type="ECO:0000256" key="3">
    <source>
        <dbReference type="ARBA" id="ARBA00022763"/>
    </source>
</evidence>
<dbReference type="SUPFAM" id="SSF52141">
    <property type="entry name" value="Uracil-DNA glycosylase-like"/>
    <property type="match status" value="1"/>
</dbReference>
<keyword evidence="1" id="KW-0004">4Fe-4S</keyword>
<dbReference type="InterPro" id="IPR036895">
    <property type="entry name" value="Uracil-DNA_glycosylase-like_sf"/>
</dbReference>
<evidence type="ECO:0000313" key="11">
    <source>
        <dbReference type="EMBL" id="KAB7740160.1"/>
    </source>
</evidence>
<evidence type="ECO:0000256" key="4">
    <source>
        <dbReference type="ARBA" id="ARBA00022801"/>
    </source>
</evidence>
<keyword evidence="2" id="KW-0479">Metal-binding</keyword>
<protein>
    <recommendedName>
        <fullName evidence="9">Type-5 uracil-DNA glycosylase</fullName>
    </recommendedName>
</protein>
<evidence type="ECO:0000259" key="10">
    <source>
        <dbReference type="SMART" id="SM00986"/>
    </source>
</evidence>
<dbReference type="EMBL" id="WESC01000007">
    <property type="protein sequence ID" value="KAB7740160.1"/>
    <property type="molecule type" value="Genomic_DNA"/>
</dbReference>
<proteinExistence type="inferred from homology"/>
<keyword evidence="4" id="KW-0378">Hydrolase</keyword>
<gene>
    <name evidence="11" type="ORF">F2P47_09125</name>
</gene>
<dbReference type="InterPro" id="IPR044147">
    <property type="entry name" value="UdgB-like"/>
</dbReference>
<dbReference type="Pfam" id="PF03167">
    <property type="entry name" value="UDG"/>
    <property type="match status" value="1"/>
</dbReference>
<evidence type="ECO:0000313" key="12">
    <source>
        <dbReference type="Proteomes" id="UP000468901"/>
    </source>
</evidence>
<evidence type="ECO:0000256" key="5">
    <source>
        <dbReference type="ARBA" id="ARBA00023004"/>
    </source>
</evidence>
<evidence type="ECO:0000256" key="9">
    <source>
        <dbReference type="ARBA" id="ARBA00023887"/>
    </source>
</evidence>
<keyword evidence="7" id="KW-0234">DNA repair</keyword>
<dbReference type="GO" id="GO:0006284">
    <property type="term" value="P:base-excision repair"/>
    <property type="evidence" value="ECO:0007669"/>
    <property type="project" value="InterPro"/>
</dbReference>
<dbReference type="InterPro" id="IPR005122">
    <property type="entry name" value="Uracil-DNA_glycosylase-like"/>
</dbReference>
<dbReference type="GO" id="GO:0004844">
    <property type="term" value="F:uracil DNA N-glycosylase activity"/>
    <property type="evidence" value="ECO:0007669"/>
    <property type="project" value="InterPro"/>
</dbReference>
<evidence type="ECO:0000256" key="2">
    <source>
        <dbReference type="ARBA" id="ARBA00022723"/>
    </source>
</evidence>
<dbReference type="PANTHER" id="PTHR33693:SF3">
    <property type="entry name" value="TYPE-5 URACIL-DNA GLYCOSYLASE"/>
    <property type="match status" value="1"/>
</dbReference>
<feature type="domain" description="Uracil-DNA glycosylase-like" evidence="10">
    <location>
        <begin position="48"/>
        <end position="215"/>
    </location>
</feature>
<dbReference type="GO" id="GO:0046872">
    <property type="term" value="F:metal ion binding"/>
    <property type="evidence" value="ECO:0007669"/>
    <property type="project" value="UniProtKB-KW"/>
</dbReference>
<dbReference type="SMART" id="SM00986">
    <property type="entry name" value="UDG"/>
    <property type="match status" value="1"/>
</dbReference>
<dbReference type="CDD" id="cd10031">
    <property type="entry name" value="UDG-F5_TTUDGB_like"/>
    <property type="match status" value="1"/>
</dbReference>
<organism evidence="11 12">
    <name type="scientific">Parvibaculum sedimenti</name>
    <dbReference type="NCBI Taxonomy" id="2608632"/>
    <lineage>
        <taxon>Bacteria</taxon>
        <taxon>Pseudomonadati</taxon>
        <taxon>Pseudomonadota</taxon>
        <taxon>Alphaproteobacteria</taxon>
        <taxon>Hyphomicrobiales</taxon>
        <taxon>Parvibaculaceae</taxon>
        <taxon>Parvibaculum</taxon>
    </lineage>
</organism>
<dbReference type="AlphaFoldDB" id="A0A6N6VIC6"/>
<dbReference type="PANTHER" id="PTHR33693">
    <property type="entry name" value="TYPE-5 URACIL-DNA GLYCOSYLASE"/>
    <property type="match status" value="1"/>
</dbReference>
<dbReference type="InterPro" id="IPR051536">
    <property type="entry name" value="UDG_Type-4/5"/>
</dbReference>
<dbReference type="SMART" id="SM00987">
    <property type="entry name" value="UreE_C"/>
    <property type="match status" value="1"/>
</dbReference>
<dbReference type="GO" id="GO:0033958">
    <property type="term" value="F:DNA-deoxyinosine glycosylase activity"/>
    <property type="evidence" value="ECO:0007669"/>
    <property type="project" value="InterPro"/>
</dbReference>
<accession>A0A6N6VIC6</accession>
<evidence type="ECO:0000256" key="8">
    <source>
        <dbReference type="ARBA" id="ARBA00023779"/>
    </source>
</evidence>
<name>A0A6N6VIC6_9HYPH</name>
<evidence type="ECO:0000256" key="7">
    <source>
        <dbReference type="ARBA" id="ARBA00023204"/>
    </source>
</evidence>
<dbReference type="GO" id="GO:0051539">
    <property type="term" value="F:4 iron, 4 sulfur cluster binding"/>
    <property type="evidence" value="ECO:0007669"/>
    <property type="project" value="UniProtKB-KW"/>
</dbReference>
<keyword evidence="5" id="KW-0408">Iron</keyword>
<evidence type="ECO:0000256" key="1">
    <source>
        <dbReference type="ARBA" id="ARBA00022485"/>
    </source>
</evidence>